<proteinExistence type="inferred from homology"/>
<dbReference type="InterPro" id="IPR006703">
    <property type="entry name" value="G_AIG1"/>
</dbReference>
<comment type="caution">
    <text evidence="5">The sequence shown here is derived from an EMBL/GenBank/DDBJ whole genome shotgun (WGS) entry which is preliminary data.</text>
</comment>
<dbReference type="PANTHER" id="PTHR10903">
    <property type="entry name" value="GTPASE, IMAP FAMILY MEMBER-RELATED"/>
    <property type="match status" value="1"/>
</dbReference>
<feature type="domain" description="AIG1-type G" evidence="4">
    <location>
        <begin position="1"/>
        <end position="123"/>
    </location>
</feature>
<keyword evidence="6" id="KW-1185">Reference proteome</keyword>
<dbReference type="PROSITE" id="PS51720">
    <property type="entry name" value="G_AIG1"/>
    <property type="match status" value="1"/>
</dbReference>
<dbReference type="InterPro" id="IPR027417">
    <property type="entry name" value="P-loop_NTPase"/>
</dbReference>
<evidence type="ECO:0000313" key="6">
    <source>
        <dbReference type="Proteomes" id="UP001529510"/>
    </source>
</evidence>
<dbReference type="SUPFAM" id="SSF52540">
    <property type="entry name" value="P-loop containing nucleoside triphosphate hydrolases"/>
    <property type="match status" value="1"/>
</dbReference>
<reference evidence="5 6" key="1">
    <citation type="submission" date="2024-05" db="EMBL/GenBank/DDBJ databases">
        <title>Genome sequencing and assembly of Indian major carp, Cirrhinus mrigala (Hamilton, 1822).</title>
        <authorList>
            <person name="Mohindra V."/>
            <person name="Chowdhury L.M."/>
            <person name="Lal K."/>
            <person name="Jena J.K."/>
        </authorList>
    </citation>
    <scope>NUCLEOTIDE SEQUENCE [LARGE SCALE GENOMIC DNA]</scope>
    <source>
        <strain evidence="5">CM1030</strain>
        <tissue evidence="5">Blood</tissue>
    </source>
</reference>
<dbReference type="Pfam" id="PF04548">
    <property type="entry name" value="AIG1"/>
    <property type="match status" value="1"/>
</dbReference>
<evidence type="ECO:0000256" key="3">
    <source>
        <dbReference type="ARBA" id="ARBA00023134"/>
    </source>
</evidence>
<evidence type="ECO:0000256" key="2">
    <source>
        <dbReference type="ARBA" id="ARBA00022741"/>
    </source>
</evidence>
<dbReference type="PANTHER" id="PTHR10903:SF188">
    <property type="entry name" value="GTPASE IMAP FAMILY MEMBER 2-LIKE-RELATED"/>
    <property type="match status" value="1"/>
</dbReference>
<gene>
    <name evidence="5" type="ORF">M9458_000654</name>
</gene>
<keyword evidence="2" id="KW-0547">Nucleotide-binding</keyword>
<organism evidence="5 6">
    <name type="scientific">Cirrhinus mrigala</name>
    <name type="common">Mrigala</name>
    <dbReference type="NCBI Taxonomy" id="683832"/>
    <lineage>
        <taxon>Eukaryota</taxon>
        <taxon>Metazoa</taxon>
        <taxon>Chordata</taxon>
        <taxon>Craniata</taxon>
        <taxon>Vertebrata</taxon>
        <taxon>Euteleostomi</taxon>
        <taxon>Actinopterygii</taxon>
        <taxon>Neopterygii</taxon>
        <taxon>Teleostei</taxon>
        <taxon>Ostariophysi</taxon>
        <taxon>Cypriniformes</taxon>
        <taxon>Cyprinidae</taxon>
        <taxon>Labeoninae</taxon>
        <taxon>Labeonini</taxon>
        <taxon>Cirrhinus</taxon>
    </lineage>
</organism>
<dbReference type="EMBL" id="JAMKFB020000001">
    <property type="protein sequence ID" value="KAL0202636.1"/>
    <property type="molecule type" value="Genomic_DNA"/>
</dbReference>
<dbReference type="GO" id="GO:0005525">
    <property type="term" value="F:GTP binding"/>
    <property type="evidence" value="ECO:0007669"/>
    <property type="project" value="UniProtKB-KW"/>
</dbReference>
<evidence type="ECO:0000313" key="5">
    <source>
        <dbReference type="EMBL" id="KAL0202636.1"/>
    </source>
</evidence>
<name>A0ABD0RX28_CIRMR</name>
<evidence type="ECO:0000256" key="1">
    <source>
        <dbReference type="ARBA" id="ARBA00008535"/>
    </source>
</evidence>
<feature type="non-terminal residue" evidence="5">
    <location>
        <position position="1"/>
    </location>
</feature>
<dbReference type="Gene3D" id="3.40.50.300">
    <property type="entry name" value="P-loop containing nucleotide triphosphate hydrolases"/>
    <property type="match status" value="1"/>
</dbReference>
<dbReference type="AlphaFoldDB" id="A0ABD0RX28"/>
<protein>
    <recommendedName>
        <fullName evidence="4">AIG1-type G domain-containing protein</fullName>
    </recommendedName>
</protein>
<dbReference type="InterPro" id="IPR045058">
    <property type="entry name" value="GIMA/IAN/Toc"/>
</dbReference>
<sequence length="123" mass="14164">QHQQKVNNQIISLIDTPGLCDTSISKEKLKKELVKCVEMSVPGPHAFLLLIRLDVKFTNEEKSTVKWIQENFGKDAVHYTIILFTRGDHKQINELVKECKGGYHVFNNKDKDNQSQVTELLEK</sequence>
<accession>A0ABD0RX28</accession>
<keyword evidence="3" id="KW-0342">GTP-binding</keyword>
<evidence type="ECO:0000259" key="4">
    <source>
        <dbReference type="PROSITE" id="PS51720"/>
    </source>
</evidence>
<feature type="non-terminal residue" evidence="5">
    <location>
        <position position="123"/>
    </location>
</feature>
<dbReference type="Proteomes" id="UP001529510">
    <property type="component" value="Unassembled WGS sequence"/>
</dbReference>
<comment type="similarity">
    <text evidence="1">Belongs to the TRAFAC class TrmE-Era-EngA-EngB-Septin-like GTPase superfamily. AIG1/Toc34/Toc159-like paraseptin GTPase family. IAN subfamily.</text>
</comment>